<keyword evidence="2" id="KW-1185">Reference proteome</keyword>
<accession>A0A653DKI4</accession>
<evidence type="ECO:0000313" key="2">
    <source>
        <dbReference type="Proteomes" id="UP000410492"/>
    </source>
</evidence>
<dbReference type="AlphaFoldDB" id="A0A653DKI4"/>
<evidence type="ECO:0000313" key="1">
    <source>
        <dbReference type="EMBL" id="VEN60347.1"/>
    </source>
</evidence>
<protein>
    <submittedName>
        <fullName evidence="1">Uncharacterized protein</fullName>
    </submittedName>
</protein>
<dbReference type="Proteomes" id="UP000410492">
    <property type="component" value="Unassembled WGS sequence"/>
</dbReference>
<dbReference type="EMBL" id="CAACVG010012492">
    <property type="protein sequence ID" value="VEN60347.1"/>
    <property type="molecule type" value="Genomic_DNA"/>
</dbReference>
<proteinExistence type="predicted"/>
<sequence>MALFTGHLRKLTEWFSKYFADDDLEKFPLRQNSPNSIWCSFGKEAYLIDIAVPSEMNIQNTYAGRYLNTQILS</sequence>
<name>A0A653DKI4_CALMS</name>
<organism evidence="1 2">
    <name type="scientific">Callosobruchus maculatus</name>
    <name type="common">Southern cowpea weevil</name>
    <name type="synonym">Pulse bruchid</name>
    <dbReference type="NCBI Taxonomy" id="64391"/>
    <lineage>
        <taxon>Eukaryota</taxon>
        <taxon>Metazoa</taxon>
        <taxon>Ecdysozoa</taxon>
        <taxon>Arthropoda</taxon>
        <taxon>Hexapoda</taxon>
        <taxon>Insecta</taxon>
        <taxon>Pterygota</taxon>
        <taxon>Neoptera</taxon>
        <taxon>Endopterygota</taxon>
        <taxon>Coleoptera</taxon>
        <taxon>Polyphaga</taxon>
        <taxon>Cucujiformia</taxon>
        <taxon>Chrysomeloidea</taxon>
        <taxon>Chrysomelidae</taxon>
        <taxon>Bruchinae</taxon>
        <taxon>Bruchini</taxon>
        <taxon>Callosobruchus</taxon>
    </lineage>
</organism>
<gene>
    <name evidence="1" type="ORF">CALMAC_LOCUS18078</name>
</gene>
<reference evidence="1 2" key="1">
    <citation type="submission" date="2019-01" db="EMBL/GenBank/DDBJ databases">
        <authorList>
            <person name="Sayadi A."/>
        </authorList>
    </citation>
    <scope>NUCLEOTIDE SEQUENCE [LARGE SCALE GENOMIC DNA]</scope>
</reference>